<comment type="caution">
    <text evidence="6">The sequence shown here is derived from an EMBL/GenBank/DDBJ whole genome shotgun (WGS) entry which is preliminary data.</text>
</comment>
<dbReference type="InterPro" id="IPR000960">
    <property type="entry name" value="Flavin_mOase"/>
</dbReference>
<organism evidence="6 7">
    <name type="scientific">Seminavis robusta</name>
    <dbReference type="NCBI Taxonomy" id="568900"/>
    <lineage>
        <taxon>Eukaryota</taxon>
        <taxon>Sar</taxon>
        <taxon>Stramenopiles</taxon>
        <taxon>Ochrophyta</taxon>
        <taxon>Bacillariophyta</taxon>
        <taxon>Bacillariophyceae</taxon>
        <taxon>Bacillariophycidae</taxon>
        <taxon>Naviculales</taxon>
        <taxon>Naviculaceae</taxon>
        <taxon>Seminavis</taxon>
    </lineage>
</organism>
<keyword evidence="6" id="KW-0503">Monooxygenase</keyword>
<evidence type="ECO:0000256" key="3">
    <source>
        <dbReference type="ARBA" id="ARBA00022827"/>
    </source>
</evidence>
<dbReference type="SUPFAM" id="SSF51905">
    <property type="entry name" value="FAD/NAD(P)-binding domain"/>
    <property type="match status" value="1"/>
</dbReference>
<dbReference type="Gene3D" id="3.50.50.60">
    <property type="entry name" value="FAD/NAD(P)-binding domain"/>
    <property type="match status" value="2"/>
</dbReference>
<dbReference type="GO" id="GO:0050661">
    <property type="term" value="F:NADP binding"/>
    <property type="evidence" value="ECO:0007669"/>
    <property type="project" value="InterPro"/>
</dbReference>
<evidence type="ECO:0000256" key="4">
    <source>
        <dbReference type="ARBA" id="ARBA00022857"/>
    </source>
</evidence>
<keyword evidence="5" id="KW-0560">Oxidoreductase</keyword>
<dbReference type="Pfam" id="PF00743">
    <property type="entry name" value="FMO-like"/>
    <property type="match status" value="1"/>
</dbReference>
<keyword evidence="3" id="KW-0274">FAD</keyword>
<dbReference type="InterPro" id="IPR036188">
    <property type="entry name" value="FAD/NAD-bd_sf"/>
</dbReference>
<sequence>MSSVSPMAPKVAIIGAGSSGLAAAQVFSRHGMEPVVLEQESQSGGVWCYQTKQQANTKKTKPMYRGLRTNLPKEIMQFREFPWKMPLDRSFVTHQQVQEYLLEYQTQFGLDKFIRYGCQVSQLQVLKDSKSALSPTTSSEEDWPQIRLAWKHNNNNEEESEIFDAVCICNGHYSKPAFPPLQGLHEYYQGRILHSVEYDNPADFVGQRVLCIGGRASGSDLAREIGAHAQHVYLSDSTCTLSDGTPETLDNITWVPLTVGIQEDGTAQFQNCNTLFPTVDCIIFCTGYDYDFPFLNNNNDNNDDEPVQCVPGERRVMPLYEQLWHARYPTVSFLGIPHSVVPFPEVEFQAEAVHAQYTVHNNQLPPLEERLQAAERDAVSGGAKGPQNGRIQDTHYLGAQQWDYCRQMAKLAGVYDQSVEDYIATNQMIYDHSTNNRKGAFPAGPDDYREVRYTRKESGAGFTFDAKDTVGTA</sequence>
<dbReference type="OrthoDB" id="66881at2759"/>
<keyword evidence="2" id="KW-0285">Flavoprotein</keyword>
<dbReference type="AlphaFoldDB" id="A0A9N8E357"/>
<dbReference type="PANTHER" id="PTHR23023">
    <property type="entry name" value="DIMETHYLANILINE MONOOXYGENASE"/>
    <property type="match status" value="1"/>
</dbReference>
<dbReference type="InterPro" id="IPR020946">
    <property type="entry name" value="Flavin_mOase-like"/>
</dbReference>
<reference evidence="6" key="1">
    <citation type="submission" date="2020-06" db="EMBL/GenBank/DDBJ databases">
        <authorList>
            <consortium name="Plant Systems Biology data submission"/>
        </authorList>
    </citation>
    <scope>NUCLEOTIDE SEQUENCE</scope>
    <source>
        <strain evidence="6">D6</strain>
    </source>
</reference>
<dbReference type="EMBL" id="CAICTM010000478">
    <property type="protein sequence ID" value="CAB9511310.1"/>
    <property type="molecule type" value="Genomic_DNA"/>
</dbReference>
<dbReference type="InterPro" id="IPR050346">
    <property type="entry name" value="FMO-like"/>
</dbReference>
<name>A0A9N8E357_9STRA</name>
<comment type="similarity">
    <text evidence="1">Belongs to the FMO family.</text>
</comment>
<gene>
    <name evidence="6" type="ORF">SEMRO_479_G151120.1</name>
</gene>
<keyword evidence="4" id="KW-0521">NADP</keyword>
<evidence type="ECO:0000256" key="1">
    <source>
        <dbReference type="ARBA" id="ARBA00009183"/>
    </source>
</evidence>
<proteinExistence type="inferred from homology"/>
<dbReference type="GO" id="GO:0050660">
    <property type="term" value="F:flavin adenine dinucleotide binding"/>
    <property type="evidence" value="ECO:0007669"/>
    <property type="project" value="InterPro"/>
</dbReference>
<evidence type="ECO:0000313" key="6">
    <source>
        <dbReference type="EMBL" id="CAB9511310.1"/>
    </source>
</evidence>
<evidence type="ECO:0000256" key="2">
    <source>
        <dbReference type="ARBA" id="ARBA00022630"/>
    </source>
</evidence>
<dbReference type="GO" id="GO:0004499">
    <property type="term" value="F:N,N-dimethylaniline monooxygenase activity"/>
    <property type="evidence" value="ECO:0007669"/>
    <property type="project" value="InterPro"/>
</dbReference>
<keyword evidence="7" id="KW-1185">Reference proteome</keyword>
<evidence type="ECO:0000256" key="5">
    <source>
        <dbReference type="ARBA" id="ARBA00023002"/>
    </source>
</evidence>
<protein>
    <submittedName>
        <fullName evidence="6">Flavin-containing monooxygenase FMO GS-OX-like</fullName>
    </submittedName>
</protein>
<dbReference type="Proteomes" id="UP001153069">
    <property type="component" value="Unassembled WGS sequence"/>
</dbReference>
<dbReference type="PRINTS" id="PR00370">
    <property type="entry name" value="FMOXYGENASE"/>
</dbReference>
<accession>A0A9N8E357</accession>
<evidence type="ECO:0000313" key="7">
    <source>
        <dbReference type="Proteomes" id="UP001153069"/>
    </source>
</evidence>